<sequence>MVDYQYKGPVLFIDDEMHIRLSAKQTLELAGFDVVCLESAEDALKQLEQGWPGIVISDIKMPSMDGIMFMEKAHEIDKDIPIILITGHGDVTMAVQAMRDGAYDFIEKPFPSELLTDVAGRAMEKLALIRENKELRAKLKNQSGIAENLLGKSQPIEQLRKLIGNIANTDTDVLIMGETGTGKEMVARCLHENSSRHNAHFVAVNCGAMPETIFESELFGYEPGAFPNNPNRRIGKIEYSSGGTLFLDEIETLPMSMQVKLLRVLQERSIERLGSNTVIPLNLRILAATKTDLLSEVQKGNFREDLYYRLSVVVVSTPPLRKWKEDIPLLFQHFAEEASTRFSRDCPAIREGQTQSLITHNWPGNVRELKNAAERYVLNDGQSPLAQTQEPLEEENQSLAHKVEAFEKGLIMQALEQSNGSIKEAMELLDIPRKTLSDKCKKYEIDKADFQQK</sequence>
<dbReference type="Gene3D" id="3.40.50.2300">
    <property type="match status" value="1"/>
</dbReference>
<dbReference type="InterPro" id="IPR027417">
    <property type="entry name" value="P-loop_NTPase"/>
</dbReference>
<dbReference type="PROSITE" id="PS00688">
    <property type="entry name" value="SIGMA54_INTERACT_3"/>
    <property type="match status" value="1"/>
</dbReference>
<dbReference type="PROSITE" id="PS50045">
    <property type="entry name" value="SIGMA54_INTERACT_4"/>
    <property type="match status" value="1"/>
</dbReference>
<dbReference type="InterPro" id="IPR002197">
    <property type="entry name" value="HTH_Fis"/>
</dbReference>
<dbReference type="InterPro" id="IPR011006">
    <property type="entry name" value="CheY-like_superfamily"/>
</dbReference>
<dbReference type="Pfam" id="PF02954">
    <property type="entry name" value="HTH_8"/>
    <property type="match status" value="1"/>
</dbReference>
<dbReference type="PANTHER" id="PTHR32071">
    <property type="entry name" value="TRANSCRIPTIONAL REGULATORY PROTEIN"/>
    <property type="match status" value="1"/>
</dbReference>
<evidence type="ECO:0000256" key="5">
    <source>
        <dbReference type="ARBA" id="ARBA00023015"/>
    </source>
</evidence>
<dbReference type="CDD" id="cd17549">
    <property type="entry name" value="REC_DctD-like"/>
    <property type="match status" value="1"/>
</dbReference>
<dbReference type="InterPro" id="IPR009057">
    <property type="entry name" value="Homeodomain-like_sf"/>
</dbReference>
<dbReference type="Gene3D" id="1.10.10.60">
    <property type="entry name" value="Homeodomain-like"/>
    <property type="match status" value="1"/>
</dbReference>
<dbReference type="InterPro" id="IPR058031">
    <property type="entry name" value="AAA_lid_NorR"/>
</dbReference>
<dbReference type="EMBL" id="FLYE01000023">
    <property type="protein sequence ID" value="SCA56959.1"/>
    <property type="molecule type" value="Genomic_DNA"/>
</dbReference>
<dbReference type="Gene3D" id="1.10.8.60">
    <property type="match status" value="1"/>
</dbReference>
<dbReference type="PROSITE" id="PS00676">
    <property type="entry name" value="SIGMA54_INTERACT_2"/>
    <property type="match status" value="1"/>
</dbReference>
<keyword evidence="1 9" id="KW-0597">Phosphoprotein</keyword>
<dbReference type="InterPro" id="IPR025662">
    <property type="entry name" value="Sigma_54_int_dom_ATP-bd_1"/>
</dbReference>
<dbReference type="FunFam" id="3.40.50.300:FF:000006">
    <property type="entry name" value="DNA-binding transcriptional regulator NtrC"/>
    <property type="match status" value="1"/>
</dbReference>
<proteinExistence type="predicted"/>
<evidence type="ECO:0000259" key="10">
    <source>
        <dbReference type="PROSITE" id="PS50045"/>
    </source>
</evidence>
<evidence type="ECO:0000259" key="11">
    <source>
        <dbReference type="PROSITE" id="PS50110"/>
    </source>
</evidence>
<dbReference type="FunFam" id="3.40.50.2300:FF:000018">
    <property type="entry name" value="DNA-binding transcriptional regulator NtrC"/>
    <property type="match status" value="1"/>
</dbReference>
<dbReference type="CDD" id="cd00009">
    <property type="entry name" value="AAA"/>
    <property type="match status" value="1"/>
</dbReference>
<evidence type="ECO:0000256" key="7">
    <source>
        <dbReference type="ARBA" id="ARBA00023159"/>
    </source>
</evidence>
<dbReference type="SMART" id="SM00382">
    <property type="entry name" value="AAA"/>
    <property type="match status" value="1"/>
</dbReference>
<keyword evidence="13" id="KW-1185">Reference proteome</keyword>
<dbReference type="Gene3D" id="3.40.50.300">
    <property type="entry name" value="P-loop containing nucleotide triphosphate hydrolases"/>
    <property type="match status" value="1"/>
</dbReference>
<feature type="domain" description="Sigma-54 factor interaction" evidence="10">
    <location>
        <begin position="149"/>
        <end position="378"/>
    </location>
</feature>
<evidence type="ECO:0000256" key="3">
    <source>
        <dbReference type="ARBA" id="ARBA00022840"/>
    </source>
</evidence>
<name>A0A1C3RI42_9PROT</name>
<feature type="modified residue" description="4-aspartylphosphate" evidence="9">
    <location>
        <position position="58"/>
    </location>
</feature>
<accession>A0A1C3RI42</accession>
<dbReference type="PANTHER" id="PTHR32071:SF57">
    <property type="entry name" value="C4-DICARBOXYLATE TRANSPORT TRANSCRIPTIONAL REGULATORY PROTEIN DCTD"/>
    <property type="match status" value="1"/>
</dbReference>
<keyword evidence="2" id="KW-0547">Nucleotide-binding</keyword>
<keyword evidence="3" id="KW-0067">ATP-binding</keyword>
<dbReference type="InterPro" id="IPR001789">
    <property type="entry name" value="Sig_transdc_resp-reg_receiver"/>
</dbReference>
<dbReference type="GO" id="GO:0043565">
    <property type="term" value="F:sequence-specific DNA binding"/>
    <property type="evidence" value="ECO:0007669"/>
    <property type="project" value="InterPro"/>
</dbReference>
<evidence type="ECO:0000256" key="6">
    <source>
        <dbReference type="ARBA" id="ARBA00023125"/>
    </source>
</evidence>
<dbReference type="InterPro" id="IPR003593">
    <property type="entry name" value="AAA+_ATPase"/>
</dbReference>
<evidence type="ECO:0000256" key="1">
    <source>
        <dbReference type="ARBA" id="ARBA00022553"/>
    </source>
</evidence>
<dbReference type="Pfam" id="PF00158">
    <property type="entry name" value="Sigma54_activat"/>
    <property type="match status" value="1"/>
</dbReference>
<evidence type="ECO:0000256" key="8">
    <source>
        <dbReference type="ARBA" id="ARBA00023163"/>
    </source>
</evidence>
<evidence type="ECO:0000313" key="12">
    <source>
        <dbReference type="EMBL" id="SCA56959.1"/>
    </source>
</evidence>
<dbReference type="InterPro" id="IPR002078">
    <property type="entry name" value="Sigma_54_int"/>
</dbReference>
<dbReference type="SUPFAM" id="SSF52540">
    <property type="entry name" value="P-loop containing nucleoside triphosphate hydrolases"/>
    <property type="match status" value="1"/>
</dbReference>
<evidence type="ECO:0000256" key="4">
    <source>
        <dbReference type="ARBA" id="ARBA00023012"/>
    </source>
</evidence>
<dbReference type="Pfam" id="PF00072">
    <property type="entry name" value="Response_reg"/>
    <property type="match status" value="1"/>
</dbReference>
<gene>
    <name evidence="12" type="primary">dctD</name>
    <name evidence="12" type="ORF">MTBPR1_30329</name>
</gene>
<keyword evidence="4" id="KW-0902">Two-component regulatory system</keyword>
<keyword evidence="5" id="KW-0805">Transcription regulation</keyword>
<dbReference type="GO" id="GO:0006355">
    <property type="term" value="P:regulation of DNA-templated transcription"/>
    <property type="evidence" value="ECO:0007669"/>
    <property type="project" value="InterPro"/>
</dbReference>
<dbReference type="InterPro" id="IPR025944">
    <property type="entry name" value="Sigma_54_int_dom_CS"/>
</dbReference>
<dbReference type="STRING" id="1867952.MTBPR1_30329"/>
<dbReference type="AlphaFoldDB" id="A0A1C3RI42"/>
<dbReference type="GO" id="GO:0005524">
    <property type="term" value="F:ATP binding"/>
    <property type="evidence" value="ECO:0007669"/>
    <property type="project" value="UniProtKB-KW"/>
</dbReference>
<reference evidence="12 13" key="1">
    <citation type="submission" date="2016-07" db="EMBL/GenBank/DDBJ databases">
        <authorList>
            <person name="Lefevre C.T."/>
        </authorList>
    </citation>
    <scope>NUCLEOTIDE SEQUENCE [LARGE SCALE GENOMIC DNA]</scope>
    <source>
        <strain evidence="12">PR1</strain>
    </source>
</reference>
<dbReference type="GO" id="GO:0000160">
    <property type="term" value="P:phosphorelay signal transduction system"/>
    <property type="evidence" value="ECO:0007669"/>
    <property type="project" value="UniProtKB-KW"/>
</dbReference>
<dbReference type="Pfam" id="PF25601">
    <property type="entry name" value="AAA_lid_14"/>
    <property type="match status" value="1"/>
</dbReference>
<keyword evidence="6" id="KW-0238">DNA-binding</keyword>
<dbReference type="PROSITE" id="PS50110">
    <property type="entry name" value="RESPONSE_REGULATORY"/>
    <property type="match status" value="1"/>
</dbReference>
<dbReference type="Proteomes" id="UP000231658">
    <property type="component" value="Unassembled WGS sequence"/>
</dbReference>
<keyword evidence="8" id="KW-0804">Transcription</keyword>
<dbReference type="InterPro" id="IPR025943">
    <property type="entry name" value="Sigma_54_int_dom_ATP-bd_2"/>
</dbReference>
<dbReference type="SUPFAM" id="SSF46689">
    <property type="entry name" value="Homeodomain-like"/>
    <property type="match status" value="1"/>
</dbReference>
<dbReference type="RefSeq" id="WP_069189008.1">
    <property type="nucleotide sequence ID" value="NZ_FLYE01000023.1"/>
</dbReference>
<evidence type="ECO:0000313" key="13">
    <source>
        <dbReference type="Proteomes" id="UP000231658"/>
    </source>
</evidence>
<evidence type="ECO:0000256" key="9">
    <source>
        <dbReference type="PROSITE-ProRule" id="PRU00169"/>
    </source>
</evidence>
<dbReference type="PROSITE" id="PS00675">
    <property type="entry name" value="SIGMA54_INTERACT_1"/>
    <property type="match status" value="1"/>
</dbReference>
<protein>
    <submittedName>
        <fullName evidence="12">C4-dicarboxylate transport transcriptional regulatory protein DctD</fullName>
    </submittedName>
</protein>
<feature type="domain" description="Response regulatory" evidence="11">
    <location>
        <begin position="9"/>
        <end position="123"/>
    </location>
</feature>
<dbReference type="SUPFAM" id="SSF52172">
    <property type="entry name" value="CheY-like"/>
    <property type="match status" value="1"/>
</dbReference>
<evidence type="ECO:0000256" key="2">
    <source>
        <dbReference type="ARBA" id="ARBA00022741"/>
    </source>
</evidence>
<dbReference type="SMART" id="SM00448">
    <property type="entry name" value="REC"/>
    <property type="match status" value="1"/>
</dbReference>
<keyword evidence="7" id="KW-0010">Activator</keyword>
<dbReference type="OrthoDB" id="9802388at2"/>
<organism evidence="12 13">
    <name type="scientific">Candidatus Terasakiella magnetica</name>
    <dbReference type="NCBI Taxonomy" id="1867952"/>
    <lineage>
        <taxon>Bacteria</taxon>
        <taxon>Pseudomonadati</taxon>
        <taxon>Pseudomonadota</taxon>
        <taxon>Alphaproteobacteria</taxon>
        <taxon>Rhodospirillales</taxon>
        <taxon>Terasakiellaceae</taxon>
        <taxon>Terasakiella</taxon>
    </lineage>
</organism>